<accession>A0A2Z3H320</accession>
<dbReference type="KEGG" id="gog:C1280_11145"/>
<dbReference type="EMBL" id="CP025958">
    <property type="protein sequence ID" value="AWM37515.1"/>
    <property type="molecule type" value="Genomic_DNA"/>
</dbReference>
<dbReference type="Proteomes" id="UP000245802">
    <property type="component" value="Chromosome"/>
</dbReference>
<keyword evidence="2" id="KW-0812">Transmembrane</keyword>
<organism evidence="3 4">
    <name type="scientific">Gemmata obscuriglobus</name>
    <dbReference type="NCBI Taxonomy" id="114"/>
    <lineage>
        <taxon>Bacteria</taxon>
        <taxon>Pseudomonadati</taxon>
        <taxon>Planctomycetota</taxon>
        <taxon>Planctomycetia</taxon>
        <taxon>Gemmatales</taxon>
        <taxon>Gemmataceae</taxon>
        <taxon>Gemmata</taxon>
    </lineage>
</organism>
<feature type="region of interest" description="Disordered" evidence="1">
    <location>
        <begin position="104"/>
        <end position="135"/>
    </location>
</feature>
<sequence length="135" mass="14690">MQPRKVHVNVGTWVPLWILAFVNGMGAGWGSRGNLGGMLMPTLTIEYSTESERLALEQLLGYFTDLNRLAQEAPDGTVLAACEKHALDQGRKLLRTTLGAALGSRIEKDEQKGGAPAPARRRTPGAPKDRTPERL</sequence>
<evidence type="ECO:0000256" key="2">
    <source>
        <dbReference type="SAM" id="Phobius"/>
    </source>
</evidence>
<evidence type="ECO:0000256" key="1">
    <source>
        <dbReference type="SAM" id="MobiDB-lite"/>
    </source>
</evidence>
<keyword evidence="2" id="KW-1133">Transmembrane helix</keyword>
<gene>
    <name evidence="3" type="ORF">C1280_11145</name>
</gene>
<keyword evidence="4" id="KW-1185">Reference proteome</keyword>
<reference evidence="3 4" key="1">
    <citation type="submission" date="2018-01" db="EMBL/GenBank/DDBJ databases">
        <title>G. obscuriglobus.</title>
        <authorList>
            <person name="Franke J."/>
            <person name="Blomberg W."/>
            <person name="Selmecki A."/>
        </authorList>
    </citation>
    <scope>NUCLEOTIDE SEQUENCE [LARGE SCALE GENOMIC DNA]</scope>
    <source>
        <strain evidence="3 4">DSM 5831</strain>
    </source>
</reference>
<proteinExistence type="predicted"/>
<evidence type="ECO:0000313" key="3">
    <source>
        <dbReference type="EMBL" id="AWM37515.1"/>
    </source>
</evidence>
<name>A0A2Z3H320_9BACT</name>
<keyword evidence="2" id="KW-0472">Membrane</keyword>
<protein>
    <submittedName>
        <fullName evidence="3">Uncharacterized protein</fullName>
    </submittedName>
</protein>
<evidence type="ECO:0000313" key="4">
    <source>
        <dbReference type="Proteomes" id="UP000245802"/>
    </source>
</evidence>
<feature type="transmembrane region" description="Helical" evidence="2">
    <location>
        <begin position="12"/>
        <end position="30"/>
    </location>
</feature>
<dbReference type="AlphaFoldDB" id="A0A2Z3H320"/>